<dbReference type="Proteomes" id="UP000677228">
    <property type="component" value="Unassembled WGS sequence"/>
</dbReference>
<dbReference type="GO" id="GO:0005975">
    <property type="term" value="P:carbohydrate metabolic process"/>
    <property type="evidence" value="ECO:0007669"/>
    <property type="project" value="InterPro"/>
</dbReference>
<evidence type="ECO:0000313" key="11">
    <source>
        <dbReference type="EMBL" id="CAF3715795.1"/>
    </source>
</evidence>
<feature type="binding site" evidence="5">
    <location>
        <position position="323"/>
    </location>
    <ligand>
        <name>substrate</name>
    </ligand>
</feature>
<dbReference type="Pfam" id="PF20811">
    <property type="entry name" value="PARG_cat_N"/>
    <property type="match status" value="1"/>
</dbReference>
<proteinExistence type="inferred from homology"/>
<comment type="caution">
    <text evidence="11">The sequence shown here is derived from an EMBL/GenBank/DDBJ whole genome shotgun (WGS) entry which is preliminary data.</text>
</comment>
<dbReference type="GO" id="GO:0009225">
    <property type="term" value="P:nucleotide-sugar metabolic process"/>
    <property type="evidence" value="ECO:0007669"/>
    <property type="project" value="TreeGrafter"/>
</dbReference>
<dbReference type="InterPro" id="IPR048362">
    <property type="entry name" value="PARG_helical"/>
</dbReference>
<evidence type="ECO:0000256" key="4">
    <source>
        <dbReference type="PIRSR" id="PIRSR607724-1"/>
    </source>
</evidence>
<dbReference type="Gene3D" id="2.10.25.10">
    <property type="entry name" value="Laminin"/>
    <property type="match status" value="1"/>
</dbReference>
<dbReference type="Pfam" id="PF05028">
    <property type="entry name" value="PARG_cat_C"/>
    <property type="match status" value="1"/>
</dbReference>
<dbReference type="CDD" id="cd19941">
    <property type="entry name" value="TIL"/>
    <property type="match status" value="1"/>
</dbReference>
<feature type="domain" description="TIL" evidence="7">
    <location>
        <begin position="30"/>
        <end position="85"/>
    </location>
</feature>
<dbReference type="SUPFAM" id="SSF57567">
    <property type="entry name" value="Serine protease inhibitors"/>
    <property type="match status" value="1"/>
</dbReference>
<dbReference type="Proteomes" id="UP000682733">
    <property type="component" value="Unassembled WGS sequence"/>
</dbReference>
<dbReference type="InterPro" id="IPR002919">
    <property type="entry name" value="TIL_dom"/>
</dbReference>
<evidence type="ECO:0000259" key="8">
    <source>
        <dbReference type="Pfam" id="PF05028"/>
    </source>
</evidence>
<dbReference type="AlphaFoldDB" id="A0A8S2I4K1"/>
<feature type="active site" evidence="4">
    <location>
        <position position="265"/>
    </location>
</feature>
<gene>
    <name evidence="10" type="ORF">OVA965_LOCUS11620</name>
    <name evidence="11" type="ORF">TMI583_LOCUS11624</name>
</gene>
<feature type="binding site" evidence="5">
    <location>
        <position position="282"/>
    </location>
    <ligand>
        <name>substrate</name>
    </ligand>
</feature>
<evidence type="ECO:0000313" key="12">
    <source>
        <dbReference type="Proteomes" id="UP000682733"/>
    </source>
</evidence>
<dbReference type="GO" id="GO:0005737">
    <property type="term" value="C:cytoplasm"/>
    <property type="evidence" value="ECO:0007669"/>
    <property type="project" value="TreeGrafter"/>
</dbReference>
<dbReference type="InterPro" id="IPR007724">
    <property type="entry name" value="Poly_GlycHdrlase"/>
</dbReference>
<dbReference type="GO" id="GO:0004649">
    <property type="term" value="F:poly(ADP-ribose) glycohydrolase activity"/>
    <property type="evidence" value="ECO:0007669"/>
    <property type="project" value="UniProtKB-EC"/>
</dbReference>
<reference evidence="11" key="1">
    <citation type="submission" date="2021-02" db="EMBL/GenBank/DDBJ databases">
        <authorList>
            <person name="Nowell W R."/>
        </authorList>
    </citation>
    <scope>NUCLEOTIDE SEQUENCE</scope>
</reference>
<feature type="active site" evidence="4">
    <location>
        <position position="283"/>
    </location>
</feature>
<dbReference type="InterPro" id="IPR036084">
    <property type="entry name" value="Ser_inhib-like_sf"/>
</dbReference>
<dbReference type="InterPro" id="IPR046372">
    <property type="entry name" value="PARG_cat_C"/>
</dbReference>
<evidence type="ECO:0000256" key="1">
    <source>
        <dbReference type="ARBA" id="ARBA00009545"/>
    </source>
</evidence>
<dbReference type="GO" id="GO:0006282">
    <property type="term" value="P:regulation of DNA repair"/>
    <property type="evidence" value="ECO:0007669"/>
    <property type="project" value="InterPro"/>
</dbReference>
<keyword evidence="3" id="KW-0378">Hydrolase</keyword>
<dbReference type="Pfam" id="PF01826">
    <property type="entry name" value="TIL"/>
    <property type="match status" value="1"/>
</dbReference>
<feature type="chain" id="PRO_5035646929" description="poly(ADP-ribose) glycohydrolase" evidence="6">
    <location>
        <begin position="20"/>
        <end position="438"/>
    </location>
</feature>
<dbReference type="EC" id="3.2.1.143" evidence="2"/>
<accession>A0A8S2I4K1</accession>
<evidence type="ECO:0000256" key="6">
    <source>
        <dbReference type="SAM" id="SignalP"/>
    </source>
</evidence>
<name>A0A8S2I4K1_9BILA</name>
<dbReference type="PANTHER" id="PTHR12837">
    <property type="entry name" value="POLY ADP-RIBOSE GLYCOHYDROLASE"/>
    <property type="match status" value="1"/>
</dbReference>
<evidence type="ECO:0000313" key="10">
    <source>
        <dbReference type="EMBL" id="CAF0940650.1"/>
    </source>
</evidence>
<keyword evidence="6" id="KW-0732">Signal</keyword>
<feature type="signal peptide" evidence="6">
    <location>
        <begin position="1"/>
        <end position="19"/>
    </location>
</feature>
<protein>
    <recommendedName>
        <fullName evidence="2">poly(ADP-ribose) glycohydrolase</fullName>
        <ecNumber evidence="2">3.2.1.143</ecNumber>
    </recommendedName>
</protein>
<feature type="active site" evidence="4">
    <location>
        <position position="284"/>
    </location>
</feature>
<organism evidence="11 12">
    <name type="scientific">Didymodactylos carnosus</name>
    <dbReference type="NCBI Taxonomy" id="1234261"/>
    <lineage>
        <taxon>Eukaryota</taxon>
        <taxon>Metazoa</taxon>
        <taxon>Spiralia</taxon>
        <taxon>Gnathifera</taxon>
        <taxon>Rotifera</taxon>
        <taxon>Eurotatoria</taxon>
        <taxon>Bdelloidea</taxon>
        <taxon>Philodinida</taxon>
        <taxon>Philodinidae</taxon>
        <taxon>Didymodactylos</taxon>
    </lineage>
</organism>
<dbReference type="EMBL" id="CAJOBA010004532">
    <property type="protein sequence ID" value="CAF3715795.1"/>
    <property type="molecule type" value="Genomic_DNA"/>
</dbReference>
<feature type="domain" description="PARG catalytic Macro" evidence="8">
    <location>
        <begin position="235"/>
        <end position="422"/>
    </location>
</feature>
<feature type="domain" description="PARG helical" evidence="9">
    <location>
        <begin position="105"/>
        <end position="226"/>
    </location>
</feature>
<dbReference type="EMBL" id="CAJNOK010004527">
    <property type="protein sequence ID" value="CAF0940650.1"/>
    <property type="molecule type" value="Genomic_DNA"/>
</dbReference>
<feature type="binding site" evidence="5">
    <location>
        <position position="268"/>
    </location>
    <ligand>
        <name>substrate</name>
    </ligand>
</feature>
<dbReference type="PANTHER" id="PTHR12837:SF0">
    <property type="entry name" value="POLY(ADP-RIBOSE) GLYCOHYDROLASE"/>
    <property type="match status" value="1"/>
</dbReference>
<evidence type="ECO:0000259" key="9">
    <source>
        <dbReference type="Pfam" id="PF20811"/>
    </source>
</evidence>
<dbReference type="GO" id="GO:1990966">
    <property type="term" value="P:ATP generation from poly-ADP-D-ribose"/>
    <property type="evidence" value="ECO:0007669"/>
    <property type="project" value="TreeGrafter"/>
</dbReference>
<feature type="non-terminal residue" evidence="11">
    <location>
        <position position="1"/>
    </location>
</feature>
<dbReference type="GO" id="GO:0005634">
    <property type="term" value="C:nucleus"/>
    <property type="evidence" value="ECO:0007669"/>
    <property type="project" value="TreeGrafter"/>
</dbReference>
<evidence type="ECO:0000256" key="3">
    <source>
        <dbReference type="ARBA" id="ARBA00022801"/>
    </source>
</evidence>
<evidence type="ECO:0000256" key="5">
    <source>
        <dbReference type="PIRSR" id="PIRSR607724-2"/>
    </source>
</evidence>
<comment type="similarity">
    <text evidence="1">Belongs to the poly(ADP-ribose) glycohydrolase family.</text>
</comment>
<evidence type="ECO:0000259" key="7">
    <source>
        <dbReference type="Pfam" id="PF01826"/>
    </source>
</evidence>
<evidence type="ECO:0000256" key="2">
    <source>
        <dbReference type="ARBA" id="ARBA00012255"/>
    </source>
</evidence>
<sequence length="438" mass="50128">MIKVLIVMLLAAVIICVQSKTIVVGDGEICGPHAEYNSCGSACPHTCANRGRSLQRCMTICRPGCFCTGNYLQNDQNQCRTIHACTGRPQRTFQCLDELLRKEYTSKERSDFISYVLPFIISLALRVEQICGQPPPLLRQKSNKTVTMSQYQCASLLACAFFCLFPKQQNRHSKYASYQNPNFYRLYYDDGRPGSLSVKVQKLKCILHYFKRISEHKPNGVLTFRRSYLSSNRLPKWNESNHKLCQVKLINNKTIEDLHGFLQVDFANKYIGGGVLGEGCVQEEIRFVICPEMLVSLLFCEVMDEQECIFLIGCERFSSYKGYSRTFAWSENYIDETPKDSWGRRLCHVVAMDALRFEVPKIQYQFEYIQRELIKASTSFSSIADRNERKSFLNKNYDPDSSIGIATGHWGCGAFNGDKQLKGSFLNYYISTVPSVER</sequence>